<feature type="transmembrane region" description="Helical" evidence="1">
    <location>
        <begin position="30"/>
        <end position="49"/>
    </location>
</feature>
<keyword evidence="1" id="KW-0812">Transmembrane</keyword>
<dbReference type="EMBL" id="FOQY01000005">
    <property type="protein sequence ID" value="SFI82454.1"/>
    <property type="molecule type" value="Genomic_DNA"/>
</dbReference>
<reference evidence="3" key="1">
    <citation type="submission" date="2016-10" db="EMBL/GenBank/DDBJ databases">
        <authorList>
            <person name="Varghese N."/>
            <person name="Submissions S."/>
        </authorList>
    </citation>
    <scope>NUCLEOTIDE SEQUENCE [LARGE SCALE GENOMIC DNA]</scope>
    <source>
        <strain evidence="3">CGMCC 4.2126</strain>
    </source>
</reference>
<dbReference type="RefSeq" id="WP_093886576.1">
    <property type="nucleotide sequence ID" value="NZ_FOQY01000005.1"/>
</dbReference>
<keyword evidence="3" id="KW-1185">Reference proteome</keyword>
<organism evidence="2 3">
    <name type="scientific">Streptosporangium canum</name>
    <dbReference type="NCBI Taxonomy" id="324952"/>
    <lineage>
        <taxon>Bacteria</taxon>
        <taxon>Bacillati</taxon>
        <taxon>Actinomycetota</taxon>
        <taxon>Actinomycetes</taxon>
        <taxon>Streptosporangiales</taxon>
        <taxon>Streptosporangiaceae</taxon>
        <taxon>Streptosporangium</taxon>
    </lineage>
</organism>
<accession>A0A1I3LCF7</accession>
<feature type="transmembrane region" description="Helical" evidence="1">
    <location>
        <begin position="55"/>
        <end position="73"/>
    </location>
</feature>
<dbReference type="Proteomes" id="UP000199111">
    <property type="component" value="Unassembled WGS sequence"/>
</dbReference>
<sequence length="161" mass="17676">MHITPEDAARTLAQVHETQHRALRSAPPMFPAWYPVAVWLFVTGMQFVTEVTPARWLWIAVPALTAGLAVAVLKFVRDVRNANLRPHPSVVDPWAWAGFAAWMIATGAGGAALAWWFTGTDIAYPRTLMGVIMTAVAAVTAPLLARWMSTRTARRAGTTQR</sequence>
<evidence type="ECO:0000313" key="2">
    <source>
        <dbReference type="EMBL" id="SFI82454.1"/>
    </source>
</evidence>
<name>A0A1I3LCF7_9ACTN</name>
<feature type="transmembrane region" description="Helical" evidence="1">
    <location>
        <begin position="94"/>
        <end position="117"/>
    </location>
</feature>
<keyword evidence="1" id="KW-1133">Transmembrane helix</keyword>
<proteinExistence type="predicted"/>
<feature type="transmembrane region" description="Helical" evidence="1">
    <location>
        <begin position="123"/>
        <end position="145"/>
    </location>
</feature>
<evidence type="ECO:0000256" key="1">
    <source>
        <dbReference type="SAM" id="Phobius"/>
    </source>
</evidence>
<evidence type="ECO:0000313" key="3">
    <source>
        <dbReference type="Proteomes" id="UP000199111"/>
    </source>
</evidence>
<keyword evidence="1" id="KW-0472">Membrane</keyword>
<protein>
    <submittedName>
        <fullName evidence="2">Uncharacterized protein</fullName>
    </submittedName>
</protein>
<gene>
    <name evidence="2" type="ORF">SAMN05216275_10594</name>
</gene>
<dbReference type="AlphaFoldDB" id="A0A1I3LCF7"/>
<dbReference type="GeneID" id="96297626"/>